<dbReference type="PANTHER" id="PTHR44927:SF1">
    <property type="entry name" value="FK506-BINDING PROTEIN 15"/>
    <property type="match status" value="1"/>
</dbReference>
<evidence type="ECO:0000256" key="1">
    <source>
        <dbReference type="SAM" id="MobiDB-lite"/>
    </source>
</evidence>
<protein>
    <submittedName>
        <fullName evidence="2">Uncharacterized protein</fullName>
    </submittedName>
</protein>
<dbReference type="AlphaFoldDB" id="A0A7G2CDN4"/>
<keyword evidence="3" id="KW-1185">Reference proteome</keyword>
<gene>
    <name evidence="2" type="ORF">ADEAN_000542200</name>
</gene>
<dbReference type="OrthoDB" id="77911at2759"/>
<dbReference type="Gene3D" id="3.10.50.40">
    <property type="match status" value="1"/>
</dbReference>
<organism evidence="2 3">
    <name type="scientific">Angomonas deanei</name>
    <dbReference type="NCBI Taxonomy" id="59799"/>
    <lineage>
        <taxon>Eukaryota</taxon>
        <taxon>Discoba</taxon>
        <taxon>Euglenozoa</taxon>
        <taxon>Kinetoplastea</taxon>
        <taxon>Metakinetoplastina</taxon>
        <taxon>Trypanosomatida</taxon>
        <taxon>Trypanosomatidae</taxon>
        <taxon>Strigomonadinae</taxon>
        <taxon>Angomonas</taxon>
    </lineage>
</organism>
<dbReference type="Proteomes" id="UP000515908">
    <property type="component" value="Chromosome 10"/>
</dbReference>
<feature type="region of interest" description="Disordered" evidence="1">
    <location>
        <begin position="356"/>
        <end position="390"/>
    </location>
</feature>
<proteinExistence type="predicted"/>
<sequence length="390" mass="43005">MAAQNVCITKATLFLFHETTAEYESFGLVHCAVVGAFAEAPAYKLGCYRDSQDYICICDITSNNDLGVCLSLQGRYAYFRDSQKRKWSLEFSDVTKAEEFCANVVVAMYGVSNQLSNCLVSCDVGSSGSGKRVSQGDKVTCTYTSWVVQRGGERSVPKLGSLLESKVEVTIPSVPANHFCVTSAMLGFEGSIIGMEEGGQRFVIIPSGCMQGSGPKVNTCYFLSVIRREAETPSARSLVKPTEPTTVSTGFSREQFLFVDRLRDQVFTLTEKLRETRRQLDSFSEGVNAYADQASPKGIRSAQVEYSLKKVMDETVETVDAIAVRRSTLSVMRERNESLQAQLAKLMDTRKNLSSEVVHTQNNQKRRTCASRPKNVKPTRPPFGLIGRAG</sequence>
<dbReference type="VEuPathDB" id="TriTrypDB:ADEAN_000542200"/>
<dbReference type="EMBL" id="LR877154">
    <property type="protein sequence ID" value="CAD2217936.1"/>
    <property type="molecule type" value="Genomic_DNA"/>
</dbReference>
<accession>A0A7G2CDN4</accession>
<feature type="compositionally biased region" description="Basic residues" evidence="1">
    <location>
        <begin position="364"/>
        <end position="377"/>
    </location>
</feature>
<dbReference type="GO" id="GO:0003755">
    <property type="term" value="F:peptidyl-prolyl cis-trans isomerase activity"/>
    <property type="evidence" value="ECO:0007669"/>
    <property type="project" value="InterPro"/>
</dbReference>
<evidence type="ECO:0000313" key="2">
    <source>
        <dbReference type="EMBL" id="CAD2217936.1"/>
    </source>
</evidence>
<reference evidence="2 3" key="1">
    <citation type="submission" date="2020-08" db="EMBL/GenBank/DDBJ databases">
        <authorList>
            <person name="Newling K."/>
            <person name="Davey J."/>
            <person name="Forrester S."/>
        </authorList>
    </citation>
    <scope>NUCLEOTIDE SEQUENCE [LARGE SCALE GENOMIC DNA]</scope>
    <source>
        <strain evidence="3">Crithidia deanei Carvalho (ATCC PRA-265)</strain>
    </source>
</reference>
<name>A0A7G2CDN4_9TRYP</name>
<dbReference type="PANTHER" id="PTHR44927">
    <property type="entry name" value="FK506-BINDING PROTEIN 15"/>
    <property type="match status" value="1"/>
</dbReference>
<dbReference type="InterPro" id="IPR046357">
    <property type="entry name" value="PPIase_dom_sf"/>
</dbReference>
<evidence type="ECO:0000313" key="3">
    <source>
        <dbReference type="Proteomes" id="UP000515908"/>
    </source>
</evidence>